<dbReference type="OrthoDB" id="5394189at2759"/>
<proteinExistence type="predicted"/>
<feature type="region of interest" description="Disordered" evidence="1">
    <location>
        <begin position="1"/>
        <end position="94"/>
    </location>
</feature>
<evidence type="ECO:0000313" key="4">
    <source>
        <dbReference type="Proteomes" id="UP000244722"/>
    </source>
</evidence>
<dbReference type="InterPro" id="IPR041099">
    <property type="entry name" value="FAS1_N"/>
</dbReference>
<sequence>MSDNQRKTTAPAPAKCRREVQRGRVPANQPLVSSKKSYNLNAPPANPKTVTISTDDSDLSSNEDVNPIERRRRDESLQSRRYRRSATRARRPPNKILPRQVLCNAINTEVIRLTRQLEDGNRRDRSTKDVNKWCTQRSNASTAVTKFIGKYFLDMKLIRSPERLKFAQACVLCLHPYCGNRPTFDVADAMWRMLRALELDLAMSKECGVYAVFHYWHDKNIYFKLVRKIAMEVEKRLMDMRCVLTLHQAQSILFWPPVSIIYGGAATRASTPYSASLLHPLLLNYKPLEDTLLTPTTLHYHPAKLSLMFASQLLPPTDESPPNKEPFSVPELIAQLLTSVTQQVTNGEDDAQGTYEGVLRLVLIEFEEGFLRGNEIHAVAAQLLVTLTRRLDVVKSYYSVR</sequence>
<evidence type="ECO:0000259" key="2">
    <source>
        <dbReference type="Pfam" id="PF17828"/>
    </source>
</evidence>
<comment type="caution">
    <text evidence="3">The sequence shown here is derived from an EMBL/GenBank/DDBJ whole genome shotgun (WGS) entry which is preliminary data.</text>
</comment>
<reference evidence="3 4" key="1">
    <citation type="submission" date="2017-04" db="EMBL/GenBank/DDBJ databases">
        <title>Draft genome sequence of Tuber borchii Vittad., a whitish edible truffle.</title>
        <authorList>
            <consortium name="DOE Joint Genome Institute"/>
            <person name="Murat C."/>
            <person name="Kuo A."/>
            <person name="Barry K.W."/>
            <person name="Clum A."/>
            <person name="Dockter R.B."/>
            <person name="Fauchery L."/>
            <person name="Iotti M."/>
            <person name="Kohler A."/>
            <person name="Labutti K."/>
            <person name="Lindquist E.A."/>
            <person name="Lipzen A."/>
            <person name="Ohm R.A."/>
            <person name="Wang M."/>
            <person name="Grigoriev I.V."/>
            <person name="Zambonelli A."/>
            <person name="Martin F.M."/>
        </authorList>
    </citation>
    <scope>NUCLEOTIDE SEQUENCE [LARGE SCALE GENOMIC DNA]</scope>
    <source>
        <strain evidence="3 4">Tbo3840</strain>
    </source>
</reference>
<accession>A0A2T7A4I3</accession>
<feature type="compositionally biased region" description="Polar residues" evidence="1">
    <location>
        <begin position="48"/>
        <end position="64"/>
    </location>
</feature>
<dbReference type="AlphaFoldDB" id="A0A2T7A4I3"/>
<organism evidence="3 4">
    <name type="scientific">Tuber borchii</name>
    <name type="common">White truffle</name>
    <dbReference type="NCBI Taxonomy" id="42251"/>
    <lineage>
        <taxon>Eukaryota</taxon>
        <taxon>Fungi</taxon>
        <taxon>Dikarya</taxon>
        <taxon>Ascomycota</taxon>
        <taxon>Pezizomycotina</taxon>
        <taxon>Pezizomycetes</taxon>
        <taxon>Pezizales</taxon>
        <taxon>Tuberaceae</taxon>
        <taxon>Tuber</taxon>
    </lineage>
</organism>
<feature type="domain" description="Fatty acid synthase subunit beta N-terminal" evidence="2">
    <location>
        <begin position="279"/>
        <end position="399"/>
    </location>
</feature>
<dbReference type="EMBL" id="NESQ01000024">
    <property type="protein sequence ID" value="PUU82653.1"/>
    <property type="molecule type" value="Genomic_DNA"/>
</dbReference>
<dbReference type="STRING" id="42251.A0A2T7A4I3"/>
<evidence type="ECO:0000256" key="1">
    <source>
        <dbReference type="SAM" id="MobiDB-lite"/>
    </source>
</evidence>
<name>A0A2T7A4I3_TUBBO</name>
<feature type="compositionally biased region" description="Basic residues" evidence="1">
    <location>
        <begin position="80"/>
        <end position="93"/>
    </location>
</feature>
<dbReference type="Proteomes" id="UP000244722">
    <property type="component" value="Unassembled WGS sequence"/>
</dbReference>
<evidence type="ECO:0000313" key="3">
    <source>
        <dbReference type="EMBL" id="PUU82653.1"/>
    </source>
</evidence>
<gene>
    <name evidence="3" type="ORF">B9Z19DRAFT_1190244</name>
</gene>
<feature type="compositionally biased region" description="Polar residues" evidence="1">
    <location>
        <begin position="30"/>
        <end position="40"/>
    </location>
</feature>
<feature type="compositionally biased region" description="Basic and acidic residues" evidence="1">
    <location>
        <begin position="67"/>
        <end position="78"/>
    </location>
</feature>
<dbReference type="Pfam" id="PF17828">
    <property type="entry name" value="FAS_N"/>
    <property type="match status" value="1"/>
</dbReference>
<protein>
    <recommendedName>
        <fullName evidence="2">Fatty acid synthase subunit beta N-terminal domain-containing protein</fullName>
    </recommendedName>
</protein>
<keyword evidence="4" id="KW-1185">Reference proteome</keyword>
<dbReference type="Gene3D" id="1.20.1050.120">
    <property type="match status" value="1"/>
</dbReference>